<evidence type="ECO:0000256" key="3">
    <source>
        <dbReference type="ARBA" id="ARBA00022989"/>
    </source>
</evidence>
<comment type="subcellular location">
    <subcellularLocation>
        <location evidence="1">Membrane</location>
        <topology evidence="1">Single-pass membrane protein</topology>
    </subcellularLocation>
</comment>
<feature type="transmembrane region" description="Helical" evidence="8">
    <location>
        <begin position="44"/>
        <end position="63"/>
    </location>
</feature>
<gene>
    <name evidence="9" type="ORF">MFIFM68171_02837</name>
</gene>
<keyword evidence="4" id="KW-0843">Virulence</keyword>
<dbReference type="PANTHER" id="PTHR33365">
    <property type="entry name" value="YALI0B05434P"/>
    <property type="match status" value="1"/>
</dbReference>
<evidence type="ECO:0008006" key="11">
    <source>
        <dbReference type="Google" id="ProtNLM"/>
    </source>
</evidence>
<evidence type="ECO:0000256" key="1">
    <source>
        <dbReference type="ARBA" id="ARBA00004167"/>
    </source>
</evidence>
<sequence length="275" mass="31659">MSFPDDSKLIPSEGQLLLGEDSYEGDEHLRRQHVKHSARKFGPFYLHGILILLYSAIYLALVIPTLRGTPNPGPEGQEATPKYPLPAREALVWEERRFPTDITNNALAGGPRPELDEAWHRLLRNDNILVPKEYLDELNLTSIYTKDGLHGIASLSVYHSLHCLKQKKVKRMIFKEYYHKGKSEEAMAREAKHVDHCVEYIREALMCQPDLSLVTFRWINNTAQHEDKSAFYPTNFDVSMHTCAKWEPLDEWAGGRRFNLFDVDLLRRPQPGGHT</sequence>
<keyword evidence="10" id="KW-1185">Reference proteome</keyword>
<dbReference type="RefSeq" id="XP_070914360.1">
    <property type="nucleotide sequence ID" value="XM_071058259.1"/>
</dbReference>
<comment type="similarity">
    <text evidence="7">Belongs to the ustYa family.</text>
</comment>
<protein>
    <recommendedName>
        <fullName evidence="11">Cyclochlorotine biosynthesis protein O</fullName>
    </recommendedName>
</protein>
<reference evidence="9 10" key="1">
    <citation type="submission" date="2024-09" db="EMBL/GenBank/DDBJ databases">
        <title>Itraconazole resistance in Madurella fahalii resulting from another homologue of gene encoding cytochrome P450 14-alpha sterol demethylase (CYP51).</title>
        <authorList>
            <person name="Yoshioka I."/>
            <person name="Fahal A.H."/>
            <person name="Kaneko S."/>
            <person name="Yaguchi T."/>
        </authorList>
    </citation>
    <scope>NUCLEOTIDE SEQUENCE [LARGE SCALE GENOMIC DNA]</scope>
    <source>
        <strain evidence="9 10">IFM 68171</strain>
    </source>
</reference>
<evidence type="ECO:0000256" key="8">
    <source>
        <dbReference type="SAM" id="Phobius"/>
    </source>
</evidence>
<keyword evidence="6" id="KW-0325">Glycoprotein</keyword>
<evidence type="ECO:0000313" key="9">
    <source>
        <dbReference type="EMBL" id="GAB1312627.1"/>
    </source>
</evidence>
<keyword evidence="3 8" id="KW-1133">Transmembrane helix</keyword>
<dbReference type="GeneID" id="98173582"/>
<keyword evidence="2 8" id="KW-0812">Transmembrane</keyword>
<evidence type="ECO:0000313" key="10">
    <source>
        <dbReference type="Proteomes" id="UP001628179"/>
    </source>
</evidence>
<comment type="caution">
    <text evidence="9">The sequence shown here is derived from an EMBL/GenBank/DDBJ whole genome shotgun (WGS) entry which is preliminary data.</text>
</comment>
<organism evidence="9 10">
    <name type="scientific">Madurella fahalii</name>
    <dbReference type="NCBI Taxonomy" id="1157608"/>
    <lineage>
        <taxon>Eukaryota</taxon>
        <taxon>Fungi</taxon>
        <taxon>Dikarya</taxon>
        <taxon>Ascomycota</taxon>
        <taxon>Pezizomycotina</taxon>
        <taxon>Sordariomycetes</taxon>
        <taxon>Sordariomycetidae</taxon>
        <taxon>Sordariales</taxon>
        <taxon>Sordariales incertae sedis</taxon>
        <taxon>Madurella</taxon>
    </lineage>
</organism>
<dbReference type="EMBL" id="BAAFSV010000002">
    <property type="protein sequence ID" value="GAB1312627.1"/>
    <property type="molecule type" value="Genomic_DNA"/>
</dbReference>
<evidence type="ECO:0000256" key="7">
    <source>
        <dbReference type="ARBA" id="ARBA00035112"/>
    </source>
</evidence>
<evidence type="ECO:0000256" key="4">
    <source>
        <dbReference type="ARBA" id="ARBA00023026"/>
    </source>
</evidence>
<accession>A0ABQ0G4F1</accession>
<dbReference type="InterPro" id="IPR021765">
    <property type="entry name" value="UstYa-like"/>
</dbReference>
<name>A0ABQ0G4F1_9PEZI</name>
<proteinExistence type="inferred from homology"/>
<dbReference type="PANTHER" id="PTHR33365:SF7">
    <property type="entry name" value="TAT PATHWAY SIGNAL SEQUENCE"/>
    <property type="match status" value="1"/>
</dbReference>
<dbReference type="Pfam" id="PF11807">
    <property type="entry name" value="UstYa"/>
    <property type="match status" value="1"/>
</dbReference>
<dbReference type="Proteomes" id="UP001628179">
    <property type="component" value="Unassembled WGS sequence"/>
</dbReference>
<keyword evidence="5 8" id="KW-0472">Membrane</keyword>
<evidence type="ECO:0000256" key="5">
    <source>
        <dbReference type="ARBA" id="ARBA00023136"/>
    </source>
</evidence>
<evidence type="ECO:0000256" key="6">
    <source>
        <dbReference type="ARBA" id="ARBA00023180"/>
    </source>
</evidence>
<evidence type="ECO:0000256" key="2">
    <source>
        <dbReference type="ARBA" id="ARBA00022692"/>
    </source>
</evidence>